<evidence type="ECO:0000256" key="6">
    <source>
        <dbReference type="ARBA" id="ARBA00023317"/>
    </source>
</evidence>
<dbReference type="SFLD" id="SFLDS00055">
    <property type="entry name" value="Pyruvoyl-Dependent_Histidine/A"/>
    <property type="match status" value="1"/>
</dbReference>
<evidence type="ECO:0000256" key="3">
    <source>
        <dbReference type="ARBA" id="ARBA00012426"/>
    </source>
</evidence>
<evidence type="ECO:0000313" key="9">
    <source>
        <dbReference type="EMBL" id="TYO81916.1"/>
    </source>
</evidence>
<dbReference type="InterPro" id="IPR002724">
    <property type="entry name" value="Pyruvoyl-dep_arg_deCO2ase"/>
</dbReference>
<comment type="similarity">
    <text evidence="2">Belongs to the PdaD family.</text>
</comment>
<keyword evidence="5 8" id="KW-0456">Lyase</keyword>
<dbReference type="InterPro" id="IPR016105">
    <property type="entry name" value="Pyr-dep_his/arg-deCO2ase_sand"/>
</dbReference>
<proteinExistence type="inferred from homology"/>
<dbReference type="EC" id="4.1.1.19" evidence="3"/>
<comment type="cofactor">
    <cofactor evidence="1">
        <name>pyruvate</name>
        <dbReference type="ChEBI" id="CHEBI:15361"/>
    </cofactor>
</comment>
<evidence type="ECO:0000256" key="2">
    <source>
        <dbReference type="ARBA" id="ARBA00007412"/>
    </source>
</evidence>
<reference evidence="9 11" key="2">
    <citation type="submission" date="2019-07" db="EMBL/GenBank/DDBJ databases">
        <title>Genomic Encyclopedia of Archaeal and Bacterial Type Strains, Phase II (KMG-II): from individual species to whole genera.</title>
        <authorList>
            <person name="Goeker M."/>
        </authorList>
    </citation>
    <scope>NUCLEOTIDE SEQUENCE [LARGE SCALE GENOMIC DNA]</scope>
    <source>
        <strain evidence="9 11">DSM 3754</strain>
    </source>
</reference>
<evidence type="ECO:0000256" key="1">
    <source>
        <dbReference type="ARBA" id="ARBA00001928"/>
    </source>
</evidence>
<dbReference type="GO" id="GO:0006527">
    <property type="term" value="P:L-arginine catabolic process"/>
    <property type="evidence" value="ECO:0007669"/>
    <property type="project" value="InterPro"/>
</dbReference>
<organism evidence="8 10">
    <name type="scientific">Halobacterium salinarum (strain ATCC 33171 / DSM 3754 / JCM 8978 / NBRC 102687 / NCIMB 764 / 91-R6)</name>
    <dbReference type="NCBI Taxonomy" id="2597657"/>
    <lineage>
        <taxon>Archaea</taxon>
        <taxon>Methanobacteriati</taxon>
        <taxon>Methanobacteriota</taxon>
        <taxon>Stenosarchaea group</taxon>
        <taxon>Halobacteria</taxon>
        <taxon>Halobacteriales</taxon>
        <taxon>Halobacteriaceae</taxon>
        <taxon>Halobacterium</taxon>
    </lineage>
</organism>
<dbReference type="GO" id="GO:0008792">
    <property type="term" value="F:arginine decarboxylase activity"/>
    <property type="evidence" value="ECO:0007669"/>
    <property type="project" value="UniProtKB-EC"/>
</dbReference>
<dbReference type="RefSeq" id="WP_010903471.1">
    <property type="nucleotide sequence ID" value="NZ_VRYN01000001.1"/>
</dbReference>
<dbReference type="InterPro" id="IPR016104">
    <property type="entry name" value="Pyr-dep_his/arg-deCO2ase"/>
</dbReference>
<dbReference type="Proteomes" id="UP000296216">
    <property type="component" value="Chromosome"/>
</dbReference>
<evidence type="ECO:0000313" key="10">
    <source>
        <dbReference type="Proteomes" id="UP000296216"/>
    </source>
</evidence>
<evidence type="ECO:0000313" key="11">
    <source>
        <dbReference type="Proteomes" id="UP000323075"/>
    </source>
</evidence>
<evidence type="ECO:0000256" key="4">
    <source>
        <dbReference type="ARBA" id="ARBA00022793"/>
    </source>
</evidence>
<dbReference type="EMBL" id="VRYN01000001">
    <property type="protein sequence ID" value="TYO81916.1"/>
    <property type="molecule type" value="Genomic_DNA"/>
</dbReference>
<dbReference type="EMBL" id="CP038631">
    <property type="protein sequence ID" value="QCC45655.1"/>
    <property type="molecule type" value="Genomic_DNA"/>
</dbReference>
<dbReference type="SFLD" id="SFLDG01170">
    <property type="entry name" value="Pyruvoyl-dependent_arginine_de"/>
    <property type="match status" value="1"/>
</dbReference>
<accession>A0A4D6GV92</accession>
<dbReference type="SUPFAM" id="SSF56271">
    <property type="entry name" value="Pyruvoyl-dependent histidine and arginine decarboxylases"/>
    <property type="match status" value="1"/>
</dbReference>
<keyword evidence="4" id="KW-0210">Decarboxylase</keyword>
<dbReference type="Proteomes" id="UP000323075">
    <property type="component" value="Unassembled WGS sequence"/>
</dbReference>
<reference evidence="8 10" key="1">
    <citation type="journal article" date="2019" name="Microbiol. Resour. Announc.">
        <title>The Genome Sequence of the Halobacterium salinarum Type Strain Is Closely Related to That of Laboratory Strains NRC-1 and R1.</title>
        <authorList>
            <person name="Pfeiffer F."/>
            <person name="Marchfelder A."/>
            <person name="Habermann B."/>
            <person name="Dyall-Smith M.L."/>
        </authorList>
    </citation>
    <scope>NUCLEOTIDE SEQUENCE [LARGE SCALE GENOMIC DNA]</scope>
    <source>
        <strain evidence="8">91-R6</strain>
        <strain evidence="10">ATCC 33171 / DSM 3754 / JCM 8978 / NBRC 102687 / NCIMB 764 / 91-R6</strain>
    </source>
</reference>
<evidence type="ECO:0000256" key="7">
    <source>
        <dbReference type="ARBA" id="ARBA00049309"/>
    </source>
</evidence>
<dbReference type="PIRSF" id="PIRSF005216">
    <property type="entry name" value="Pyruvoyl-dep_arg_deCO2ase"/>
    <property type="match status" value="1"/>
</dbReference>
<name>A0A4D6GV92_HALS9</name>
<keyword evidence="6" id="KW-0670">Pyruvate</keyword>
<dbReference type="SMR" id="A0A4D6GV92"/>
<dbReference type="PANTHER" id="PTHR40438">
    <property type="entry name" value="PYRUVOYL-DEPENDENT ARGININE DECARBOXYLASE"/>
    <property type="match status" value="1"/>
</dbReference>
<dbReference type="PANTHER" id="PTHR40438:SF1">
    <property type="entry name" value="PYRUVOYL-DEPENDENT ARGININE DECARBOXYLASE"/>
    <property type="match status" value="1"/>
</dbReference>
<evidence type="ECO:0000313" key="8">
    <source>
        <dbReference type="EMBL" id="QCC45655.1"/>
    </source>
</evidence>
<gene>
    <name evidence="8" type="primary">pdaD</name>
    <name evidence="9" type="ORF">APQ99_00429</name>
    <name evidence="8" type="ORF">HBSAL_10060</name>
</gene>
<dbReference type="GeneID" id="68694595"/>
<sequence>MPRIRIAWGSGVAPTEMAAYDAALADANVHNYNLIRVSSVIPADATVSPVDTAPDLGPAGNTLTVVEARGQTAGPGQASAGLAWAPRDGAPGLFYEAADETTPDDVADRVTTGITAGMDVRDWDGVEPSVRTETVTADAGEHAAAVVIAAYGDSDPVFDQ</sequence>
<dbReference type="Gene3D" id="3.50.20.10">
    <property type="entry name" value="Pyruvoyl-Dependent Histidine Decarboxylase, subunit B"/>
    <property type="match status" value="1"/>
</dbReference>
<protein>
    <recommendedName>
        <fullName evidence="3">arginine decarboxylase</fullName>
        <ecNumber evidence="3">4.1.1.19</ecNumber>
    </recommendedName>
</protein>
<dbReference type="Pfam" id="PF01862">
    <property type="entry name" value="PvlArgDC"/>
    <property type="match status" value="1"/>
</dbReference>
<comment type="catalytic activity">
    <reaction evidence="7">
        <text>L-arginine + H(+) = agmatine + CO2</text>
        <dbReference type="Rhea" id="RHEA:17641"/>
        <dbReference type="ChEBI" id="CHEBI:15378"/>
        <dbReference type="ChEBI" id="CHEBI:16526"/>
        <dbReference type="ChEBI" id="CHEBI:32682"/>
        <dbReference type="ChEBI" id="CHEBI:58145"/>
        <dbReference type="EC" id="4.1.1.19"/>
    </reaction>
</comment>
<evidence type="ECO:0000256" key="5">
    <source>
        <dbReference type="ARBA" id="ARBA00023239"/>
    </source>
</evidence>
<reference evidence="8" key="3">
    <citation type="journal article" name="MicrobiologyOpen">
        <title>Whole-genome comparison between the type strain of Halobacterium salinarum (DSM 3754(T)) and the laboratory strains R1 and NRC-1.</title>
        <authorList>
            <person name="Pfeiffer F."/>
            <person name="Losensky G."/>
            <person name="Marchfelder A."/>
            <person name="Habermann B."/>
            <person name="Dyall-Smith M."/>
        </authorList>
    </citation>
    <scope>NUCLEOTIDE SEQUENCE</scope>
    <source>
        <strain evidence="8">91-R6</strain>
    </source>
</reference>
<dbReference type="AlphaFoldDB" id="A0A4D6GV92"/>